<dbReference type="Bgee" id="ENSXETG00000035065">
    <property type="expression patterns" value="Expressed in mesonephros and 2 other cell types or tissues"/>
</dbReference>
<keyword evidence="1" id="KW-0812">Transmembrane</keyword>
<accession>A0A6I8S7N1</accession>
<keyword evidence="1" id="KW-0472">Membrane</keyword>
<dbReference type="Ensembl" id="ENSXETT00000083138">
    <property type="protein sequence ID" value="ENSXETP00000094305"/>
    <property type="gene ID" value="ENSXETG00000035065"/>
</dbReference>
<dbReference type="GeneTree" id="ENSGT01010000229953"/>
<sequence>QGFSCGTKAKLAIGVTAGSLNTEKHQCKMGHIISVFVRELPALYLFGGIFLPVTLLLIGLIYYLKIKLAEVMCVLTQNSQDGRVWVEI</sequence>
<reference evidence="2" key="1">
    <citation type="journal article" date="2010" name="Science">
        <title>The genome of the Western clawed frog Xenopus tropicalis.</title>
        <authorList>
            <person name="Hellsten U."/>
            <person name="Harland R.M."/>
            <person name="Gilchrist M.J."/>
            <person name="Hendrix D."/>
            <person name="Jurka J."/>
            <person name="Kapitonov V."/>
            <person name="Ovcharenko I."/>
            <person name="Putnam N.H."/>
            <person name="Shu S."/>
            <person name="Taher L."/>
            <person name="Blitz I.L."/>
            <person name="Blumberg B."/>
            <person name="Dichmann D.S."/>
            <person name="Dubchak I."/>
            <person name="Amaya E."/>
            <person name="Detter J.C."/>
            <person name="Fletcher R."/>
            <person name="Gerhard D.S."/>
            <person name="Goodstein D."/>
            <person name="Graves T."/>
            <person name="Grigoriev I.V."/>
            <person name="Grimwood J."/>
            <person name="Kawashima T."/>
            <person name="Lindquist E."/>
            <person name="Lucas S.M."/>
            <person name="Mead P.E."/>
            <person name="Mitros T."/>
            <person name="Ogino H."/>
            <person name="Ohta Y."/>
            <person name="Poliakov A.V."/>
            <person name="Pollet N."/>
            <person name="Robert J."/>
            <person name="Salamov A."/>
            <person name="Sater A.K."/>
            <person name="Schmutz J."/>
            <person name="Terry A."/>
            <person name="Vize P.D."/>
            <person name="Warren W.C."/>
            <person name="Wells D."/>
            <person name="Wills A."/>
            <person name="Wilson R.K."/>
            <person name="Zimmerman L.B."/>
            <person name="Zorn A.M."/>
            <person name="Grainger R."/>
            <person name="Grammer T."/>
            <person name="Khokha M.K."/>
            <person name="Richardson P.M."/>
            <person name="Rokhsar D.S."/>
        </authorList>
    </citation>
    <scope>NUCLEOTIDE SEQUENCE [LARGE SCALE GENOMIC DNA]</scope>
    <source>
        <strain evidence="2">Nigerian</strain>
    </source>
</reference>
<organism evidence="2">
    <name type="scientific">Xenopus tropicalis</name>
    <name type="common">Western clawed frog</name>
    <name type="synonym">Silurana tropicalis</name>
    <dbReference type="NCBI Taxonomy" id="8364"/>
    <lineage>
        <taxon>Eukaryota</taxon>
        <taxon>Metazoa</taxon>
        <taxon>Chordata</taxon>
        <taxon>Craniata</taxon>
        <taxon>Vertebrata</taxon>
        <taxon>Euteleostomi</taxon>
        <taxon>Amphibia</taxon>
        <taxon>Batrachia</taxon>
        <taxon>Anura</taxon>
        <taxon>Pipoidea</taxon>
        <taxon>Pipidae</taxon>
        <taxon>Xenopodinae</taxon>
        <taxon>Xenopus</taxon>
        <taxon>Silurana</taxon>
    </lineage>
</organism>
<dbReference type="AlphaFoldDB" id="A0A6I8S7N1"/>
<evidence type="ECO:0000313" key="2">
    <source>
        <dbReference type="Ensembl" id="ENSXETP00000094305"/>
    </source>
</evidence>
<feature type="transmembrane region" description="Helical" evidence="1">
    <location>
        <begin position="43"/>
        <end position="64"/>
    </location>
</feature>
<keyword evidence="1" id="KW-1133">Transmembrane helix</keyword>
<dbReference type="InParanoid" id="A0A6I8S7N1"/>
<name>A0A6I8S7N1_XENTR</name>
<protein>
    <submittedName>
        <fullName evidence="2">Uncharacterized protein</fullName>
    </submittedName>
</protein>
<evidence type="ECO:0000256" key="1">
    <source>
        <dbReference type="SAM" id="Phobius"/>
    </source>
</evidence>
<reference evidence="2" key="2">
    <citation type="submission" date="2020-05" db="UniProtKB">
        <authorList>
            <consortium name="Ensembl"/>
        </authorList>
    </citation>
    <scope>IDENTIFICATION</scope>
</reference>
<proteinExistence type="predicted"/>